<dbReference type="InterPro" id="IPR026875">
    <property type="entry name" value="PHydrolase_assoc_dom"/>
</dbReference>
<evidence type="ECO:0000256" key="2">
    <source>
        <dbReference type="SAM" id="MobiDB-lite"/>
    </source>
</evidence>
<dbReference type="RefSeq" id="WP_344335156.1">
    <property type="nucleotide sequence ID" value="NZ_BAAAPZ010000002.1"/>
</dbReference>
<organism evidence="4 5">
    <name type="scientific">Brevibacterium salitolerans</name>
    <dbReference type="NCBI Taxonomy" id="1403566"/>
    <lineage>
        <taxon>Bacteria</taxon>
        <taxon>Bacillati</taxon>
        <taxon>Actinomycetota</taxon>
        <taxon>Actinomycetes</taxon>
        <taxon>Micrococcales</taxon>
        <taxon>Brevibacteriaceae</taxon>
        <taxon>Brevibacterium</taxon>
    </lineage>
</organism>
<proteinExistence type="predicted"/>
<dbReference type="InterPro" id="IPR006261">
    <property type="entry name" value="dGTPase"/>
</dbReference>
<sequence>MDAPSAPSPPPVLPRPPALARRSPEPPAPSPVPTRHSEVSAFRTDLERLRFSPYFGRLSAVTQVVPQSGVGPVMHNRLTHSLKVSAVARVIAANLAARQAAHLDHAHGRTPEDDPVGAELVRLGGCDTVVSQAAAHAHDLGHPPFGHLGERVLDRVARTSLGLPEGFEGNAQTFRILTRLDTLGREEPGLNLTAAVRASVLKYPWTRGAWAGVGLRSLPVDERPRGVGTQPETGAEKFSAYALEAEEMDAVLAAHPAVAQGMQTLDCAIMDLADDIAYAVHDLDDFVRAGVLQHAPVAGEFRAWLADDGALAHADAESLSARWRSPGASLELLWRGLAYKDPWIAAREVFAEAVERVSTELAEGLLARPYDGGGMSERAVSAFTNRWIDRLRSSIVVDARPHVRSGHIRLDQRAWHEVAVLKFVHSRFVLDLPELAQNQRGQARVIEDLALAFDAWLCDPHDRTRAPRRLLEWVDEATEATFALASRRPELLSGDRGEEGLRRQGRARAILDYVSSLTDQQALATHASLTGRVPLPTR</sequence>
<dbReference type="SMART" id="SM00471">
    <property type="entry name" value="HDc"/>
    <property type="match status" value="1"/>
</dbReference>
<protein>
    <submittedName>
        <fullName evidence="4">DNTP triphosphohydrolase</fullName>
    </submittedName>
</protein>
<accession>A0ABP5I0U9</accession>
<evidence type="ECO:0000313" key="4">
    <source>
        <dbReference type="EMBL" id="GAA2090386.1"/>
    </source>
</evidence>
<evidence type="ECO:0000256" key="1">
    <source>
        <dbReference type="ARBA" id="ARBA00022801"/>
    </source>
</evidence>
<name>A0ABP5I0U9_9MICO</name>
<dbReference type="Gene3D" id="1.10.3210.10">
    <property type="entry name" value="Hypothetical protein af1432"/>
    <property type="match status" value="1"/>
</dbReference>
<gene>
    <name evidence="4" type="primary">dgt</name>
    <name evidence="4" type="ORF">GCM10009823_06790</name>
</gene>
<keyword evidence="1" id="KW-0378">Hydrolase</keyword>
<dbReference type="Proteomes" id="UP001500984">
    <property type="component" value="Unassembled WGS sequence"/>
</dbReference>
<dbReference type="PANTHER" id="PTHR11373">
    <property type="entry name" value="DEOXYNUCLEOSIDE TRIPHOSPHATE TRIPHOSPHOHYDROLASE"/>
    <property type="match status" value="1"/>
</dbReference>
<dbReference type="InterPro" id="IPR050135">
    <property type="entry name" value="dGTPase-like"/>
</dbReference>
<dbReference type="NCBIfam" id="TIGR01353">
    <property type="entry name" value="dGTP_triPase"/>
    <property type="match status" value="1"/>
</dbReference>
<dbReference type="EMBL" id="BAAAPZ010000002">
    <property type="protein sequence ID" value="GAA2090386.1"/>
    <property type="molecule type" value="Genomic_DNA"/>
</dbReference>
<dbReference type="InterPro" id="IPR006674">
    <property type="entry name" value="HD_domain"/>
</dbReference>
<comment type="caution">
    <text evidence="4">The sequence shown here is derived from an EMBL/GenBank/DDBJ whole genome shotgun (WGS) entry which is preliminary data.</text>
</comment>
<dbReference type="PROSITE" id="PS51831">
    <property type="entry name" value="HD"/>
    <property type="match status" value="1"/>
</dbReference>
<dbReference type="InterPro" id="IPR003607">
    <property type="entry name" value="HD/PDEase_dom"/>
</dbReference>
<dbReference type="Pfam" id="PF13286">
    <property type="entry name" value="HD_assoc"/>
    <property type="match status" value="1"/>
</dbReference>
<evidence type="ECO:0000259" key="3">
    <source>
        <dbReference type="PROSITE" id="PS51831"/>
    </source>
</evidence>
<keyword evidence="5" id="KW-1185">Reference proteome</keyword>
<evidence type="ECO:0000313" key="5">
    <source>
        <dbReference type="Proteomes" id="UP001500984"/>
    </source>
</evidence>
<dbReference type="SUPFAM" id="SSF109604">
    <property type="entry name" value="HD-domain/PDEase-like"/>
    <property type="match status" value="1"/>
</dbReference>
<feature type="region of interest" description="Disordered" evidence="2">
    <location>
        <begin position="1"/>
        <end position="39"/>
    </location>
</feature>
<feature type="domain" description="HD" evidence="3">
    <location>
        <begin position="77"/>
        <end position="279"/>
    </location>
</feature>
<feature type="compositionally biased region" description="Pro residues" evidence="2">
    <location>
        <begin position="1"/>
        <end position="17"/>
    </location>
</feature>
<dbReference type="PANTHER" id="PTHR11373:SF32">
    <property type="entry name" value="DEOXYGUANOSINETRIPHOSPHATE TRIPHOSPHOHYDROLASE"/>
    <property type="match status" value="1"/>
</dbReference>
<reference evidence="5" key="1">
    <citation type="journal article" date="2019" name="Int. J. Syst. Evol. Microbiol.">
        <title>The Global Catalogue of Microorganisms (GCM) 10K type strain sequencing project: providing services to taxonomists for standard genome sequencing and annotation.</title>
        <authorList>
            <consortium name="The Broad Institute Genomics Platform"/>
            <consortium name="The Broad Institute Genome Sequencing Center for Infectious Disease"/>
            <person name="Wu L."/>
            <person name="Ma J."/>
        </authorList>
    </citation>
    <scope>NUCLEOTIDE SEQUENCE [LARGE SCALE GENOMIC DNA]</scope>
    <source>
        <strain evidence="5">JCM 15900</strain>
    </source>
</reference>